<protein>
    <recommendedName>
        <fullName evidence="7">Protein TIC 20</fullName>
    </recommendedName>
</protein>
<dbReference type="PANTHER" id="PTHR33510:SF5">
    <property type="entry name" value="PROTEIN TIC 20-II, CHLOROPLASTIC"/>
    <property type="match status" value="1"/>
</dbReference>
<accession>A0AAN9PDQ5</accession>
<reference evidence="8 9" key="1">
    <citation type="submission" date="2024-01" db="EMBL/GenBank/DDBJ databases">
        <title>The genomes of 5 underutilized Papilionoideae crops provide insights into root nodulation and disease resistance.</title>
        <authorList>
            <person name="Yuan L."/>
        </authorList>
    </citation>
    <scope>NUCLEOTIDE SEQUENCE [LARGE SCALE GENOMIC DNA]</scope>
    <source>
        <strain evidence="8">LY-2023</strain>
        <tissue evidence="8">Leaf</tissue>
    </source>
</reference>
<comment type="similarity">
    <text evidence="2 7">Belongs to the Tic20 family.</text>
</comment>
<dbReference type="AlphaFoldDB" id="A0AAN9PDQ5"/>
<keyword evidence="5 7" id="KW-1133">Transmembrane helix</keyword>
<name>A0AAN9PDQ5_CLITE</name>
<keyword evidence="7" id="KW-0934">Plastid</keyword>
<dbReference type="EMBL" id="JAYKXN010000004">
    <property type="protein sequence ID" value="KAK7295205.1"/>
    <property type="molecule type" value="Genomic_DNA"/>
</dbReference>
<dbReference type="Proteomes" id="UP001359559">
    <property type="component" value="Unassembled WGS sequence"/>
</dbReference>
<dbReference type="Pfam" id="PF16166">
    <property type="entry name" value="TIC20"/>
    <property type="match status" value="1"/>
</dbReference>
<comment type="function">
    <text evidence="7">Involved in protein precursor import into chloroplasts.</text>
</comment>
<feature type="transmembrane region" description="Helical" evidence="7">
    <location>
        <begin position="215"/>
        <end position="236"/>
    </location>
</feature>
<evidence type="ECO:0000313" key="9">
    <source>
        <dbReference type="Proteomes" id="UP001359559"/>
    </source>
</evidence>
<keyword evidence="4" id="KW-1001">Plastid inner membrane</keyword>
<feature type="transmembrane region" description="Helical" evidence="7">
    <location>
        <begin position="182"/>
        <end position="203"/>
    </location>
</feature>
<comment type="caution">
    <text evidence="8">The sequence shown here is derived from an EMBL/GenBank/DDBJ whole genome shotgun (WGS) entry which is preliminary data.</text>
</comment>
<dbReference type="InterPro" id="IPR005691">
    <property type="entry name" value="Tic20"/>
</dbReference>
<gene>
    <name evidence="8" type="ORF">RJT34_18110</name>
</gene>
<comment type="subcellular location">
    <subcellularLocation>
        <location evidence="1">Plastid</location>
        <location evidence="1">Chloroplast inner membrane</location>
        <topology evidence="1">Multi-pass membrane protein</topology>
    </subcellularLocation>
    <subcellularLocation>
        <location evidence="7">Plastid</location>
        <location evidence="7">Chloroplast membrane</location>
        <topology evidence="7">Multi-pass membrane protein</topology>
    </subcellularLocation>
</comment>
<evidence type="ECO:0000256" key="2">
    <source>
        <dbReference type="ARBA" id="ARBA00009596"/>
    </source>
</evidence>
<sequence length="257" mass="28808">MGSKSVILDTVFSILVHKYCDSRIEALKIKSKHSIASSCIEIGIRIQKMATVPLLRPSSSFLLPTLTLKPSTLTLTKTHPFFKPKPQNAVVMARMSNNNNTSSSPQPTERLISVAAYTLPFFNSLHYGRYLLAQHPNLALLFDPFIPFLTFYRSIPYSSFIAFFALYLGIVRNPNFPHFVRFNAMQAVTLDVLLVIPLLLQRIFSPGRAGVGFRILLWSHNVLFVFSVLCFLYSAASCVMGRAPYLPFVADAASRQI</sequence>
<keyword evidence="3 7" id="KW-0812">Transmembrane</keyword>
<evidence type="ECO:0000256" key="1">
    <source>
        <dbReference type="ARBA" id="ARBA00004478"/>
    </source>
</evidence>
<comment type="caution">
    <text evidence="7">Lacks conserved residue(s) required for the propagation of feature annotation.</text>
</comment>
<feature type="transmembrane region" description="Helical" evidence="7">
    <location>
        <begin position="150"/>
        <end position="170"/>
    </location>
</feature>
<evidence type="ECO:0000256" key="5">
    <source>
        <dbReference type="ARBA" id="ARBA00022989"/>
    </source>
</evidence>
<evidence type="ECO:0000256" key="6">
    <source>
        <dbReference type="ARBA" id="ARBA00023136"/>
    </source>
</evidence>
<evidence type="ECO:0000256" key="7">
    <source>
        <dbReference type="RuleBase" id="RU367003"/>
    </source>
</evidence>
<keyword evidence="7" id="KW-0150">Chloroplast</keyword>
<evidence type="ECO:0000256" key="3">
    <source>
        <dbReference type="ARBA" id="ARBA00022692"/>
    </source>
</evidence>
<proteinExistence type="inferred from homology"/>
<evidence type="ECO:0000256" key="4">
    <source>
        <dbReference type="ARBA" id="ARBA00022780"/>
    </source>
</evidence>
<dbReference type="GO" id="GO:0009706">
    <property type="term" value="C:chloroplast inner membrane"/>
    <property type="evidence" value="ECO:0007669"/>
    <property type="project" value="UniProtKB-SubCell"/>
</dbReference>
<keyword evidence="6 7" id="KW-0472">Membrane</keyword>
<dbReference type="PANTHER" id="PTHR33510">
    <property type="entry name" value="PROTEIN TIC 20-II, CHLOROPLASTIC"/>
    <property type="match status" value="1"/>
</dbReference>
<organism evidence="8 9">
    <name type="scientific">Clitoria ternatea</name>
    <name type="common">Butterfly pea</name>
    <dbReference type="NCBI Taxonomy" id="43366"/>
    <lineage>
        <taxon>Eukaryota</taxon>
        <taxon>Viridiplantae</taxon>
        <taxon>Streptophyta</taxon>
        <taxon>Embryophyta</taxon>
        <taxon>Tracheophyta</taxon>
        <taxon>Spermatophyta</taxon>
        <taxon>Magnoliopsida</taxon>
        <taxon>eudicotyledons</taxon>
        <taxon>Gunneridae</taxon>
        <taxon>Pentapetalae</taxon>
        <taxon>rosids</taxon>
        <taxon>fabids</taxon>
        <taxon>Fabales</taxon>
        <taxon>Fabaceae</taxon>
        <taxon>Papilionoideae</taxon>
        <taxon>50 kb inversion clade</taxon>
        <taxon>NPAAA clade</taxon>
        <taxon>indigoferoid/millettioid clade</taxon>
        <taxon>Phaseoleae</taxon>
        <taxon>Clitoria</taxon>
    </lineage>
</organism>
<evidence type="ECO:0000313" key="8">
    <source>
        <dbReference type="EMBL" id="KAK7295205.1"/>
    </source>
</evidence>
<keyword evidence="9" id="KW-1185">Reference proteome</keyword>